<keyword evidence="2 6" id="KW-0378">Hydrolase</keyword>
<accession>A0A136WH81</accession>
<dbReference type="Proteomes" id="UP000070539">
    <property type="component" value="Unassembled WGS sequence"/>
</dbReference>
<evidence type="ECO:0000259" key="5">
    <source>
        <dbReference type="Pfam" id="PF00580"/>
    </source>
</evidence>
<evidence type="ECO:0000256" key="2">
    <source>
        <dbReference type="ARBA" id="ARBA00022801"/>
    </source>
</evidence>
<dbReference type="GO" id="GO:0005524">
    <property type="term" value="F:ATP binding"/>
    <property type="evidence" value="ECO:0007669"/>
    <property type="project" value="UniProtKB-KW"/>
</dbReference>
<dbReference type="RefSeq" id="WP_066085698.1">
    <property type="nucleotide sequence ID" value="NZ_LRVM01000002.1"/>
</dbReference>
<evidence type="ECO:0000313" key="7">
    <source>
        <dbReference type="Proteomes" id="UP000070539"/>
    </source>
</evidence>
<evidence type="ECO:0000256" key="1">
    <source>
        <dbReference type="ARBA" id="ARBA00022741"/>
    </source>
</evidence>
<dbReference type="STRING" id="36847.CLNEO_11170"/>
<proteinExistence type="predicted"/>
<keyword evidence="4" id="KW-0067">ATP-binding</keyword>
<comment type="caution">
    <text evidence="6">The sequence shown here is derived from an EMBL/GenBank/DDBJ whole genome shotgun (WGS) entry which is preliminary data.</text>
</comment>
<dbReference type="SUPFAM" id="SSF52540">
    <property type="entry name" value="P-loop containing nucleoside triphosphate hydrolases"/>
    <property type="match status" value="1"/>
</dbReference>
<protein>
    <submittedName>
        <fullName evidence="6">ATP-dependent helicase/nuclease subunit A</fullName>
        <ecNumber evidence="6">3.6.4.12</ecNumber>
    </submittedName>
</protein>
<keyword evidence="3 6" id="KW-0347">Helicase</keyword>
<dbReference type="InterPro" id="IPR027417">
    <property type="entry name" value="P-loop_NTPase"/>
</dbReference>
<evidence type="ECO:0000256" key="3">
    <source>
        <dbReference type="ARBA" id="ARBA00022806"/>
    </source>
</evidence>
<dbReference type="EC" id="3.6.4.12" evidence="6"/>
<dbReference type="GO" id="GO:0016787">
    <property type="term" value="F:hydrolase activity"/>
    <property type="evidence" value="ECO:0007669"/>
    <property type="project" value="UniProtKB-KW"/>
</dbReference>
<dbReference type="InterPro" id="IPR014016">
    <property type="entry name" value="UvrD-like_ATP-bd"/>
</dbReference>
<organism evidence="6 7">
    <name type="scientific">Anaerotignum neopropionicum</name>
    <dbReference type="NCBI Taxonomy" id="36847"/>
    <lineage>
        <taxon>Bacteria</taxon>
        <taxon>Bacillati</taxon>
        <taxon>Bacillota</taxon>
        <taxon>Clostridia</taxon>
        <taxon>Lachnospirales</taxon>
        <taxon>Anaerotignaceae</taxon>
        <taxon>Anaerotignum</taxon>
    </lineage>
</organism>
<keyword evidence="7" id="KW-1185">Reference proteome</keyword>
<dbReference type="PATRIC" id="fig|36847.3.peg.1299"/>
<dbReference type="EMBL" id="LRVM01000002">
    <property type="protein sequence ID" value="KXL53891.1"/>
    <property type="molecule type" value="Genomic_DNA"/>
</dbReference>
<gene>
    <name evidence="6" type="primary">addA_2</name>
    <name evidence="6" type="ORF">CLNEO_11170</name>
</gene>
<feature type="domain" description="UvrD-like helicase ATP-binding" evidence="5">
    <location>
        <begin position="19"/>
        <end position="94"/>
    </location>
</feature>
<reference evidence="6 7" key="1">
    <citation type="submission" date="2016-01" db="EMBL/GenBank/DDBJ databases">
        <title>Genome sequence of Clostridium neopropionicum X4, DSM-3847.</title>
        <authorList>
            <person name="Poehlein A."/>
            <person name="Beck M.H."/>
            <person name="Bengelsdorf F.R."/>
            <person name="Daniel R."/>
            <person name="Duerre P."/>
        </authorList>
    </citation>
    <scope>NUCLEOTIDE SEQUENCE [LARGE SCALE GENOMIC DNA]</scope>
    <source>
        <strain evidence="6 7">DSM-3847</strain>
    </source>
</reference>
<dbReference type="Pfam" id="PF00580">
    <property type="entry name" value="UvrD-helicase"/>
    <property type="match status" value="1"/>
</dbReference>
<dbReference type="AlphaFoldDB" id="A0A136WH81"/>
<evidence type="ECO:0000256" key="4">
    <source>
        <dbReference type="ARBA" id="ARBA00022840"/>
    </source>
</evidence>
<keyword evidence="1" id="KW-0547">Nucleotide-binding</keyword>
<dbReference type="Gene3D" id="3.40.50.300">
    <property type="entry name" value="P-loop containing nucleotide triphosphate hydrolases"/>
    <property type="match status" value="1"/>
</dbReference>
<sequence length="102" mass="11200">MELDIKALILDEHEGDNSQISAIFSEFPRIMLEAPAGCGKTKTMVSKVAYVLATNVIPMNKKILALTFSVNAAYKMKKDITEKLPNMGISAVAIWFISPVNI</sequence>
<evidence type="ECO:0000313" key="6">
    <source>
        <dbReference type="EMBL" id="KXL53891.1"/>
    </source>
</evidence>
<dbReference type="GO" id="GO:0003678">
    <property type="term" value="F:DNA helicase activity"/>
    <property type="evidence" value="ECO:0007669"/>
    <property type="project" value="UniProtKB-EC"/>
</dbReference>
<name>A0A136WH81_9FIRM</name>
<dbReference type="OrthoDB" id="9765670at2"/>